<dbReference type="GO" id="GO:0008139">
    <property type="term" value="F:nuclear localization sequence binding"/>
    <property type="evidence" value="ECO:0007669"/>
    <property type="project" value="TreeGrafter"/>
</dbReference>
<keyword evidence="2" id="KW-0813">Transport</keyword>
<feature type="compositionally biased region" description="Low complexity" evidence="4">
    <location>
        <begin position="514"/>
        <end position="523"/>
    </location>
</feature>
<feature type="compositionally biased region" description="Low complexity" evidence="4">
    <location>
        <begin position="489"/>
        <end position="501"/>
    </location>
</feature>
<dbReference type="InterPro" id="IPR039462">
    <property type="entry name" value="Nup159/Nup146_N"/>
</dbReference>
<dbReference type="GO" id="GO:0006606">
    <property type="term" value="P:protein import into nucleus"/>
    <property type="evidence" value="ECO:0007669"/>
    <property type="project" value="TreeGrafter"/>
</dbReference>
<protein>
    <recommendedName>
        <fullName evidence="5">Nucleoporin Nup159/Nup146 N-terminal domain-containing protein</fullName>
    </recommendedName>
</protein>
<evidence type="ECO:0000256" key="1">
    <source>
        <dbReference type="ARBA" id="ARBA00004123"/>
    </source>
</evidence>
<dbReference type="PANTHER" id="PTHR23193:SF46">
    <property type="entry name" value="NUCLEAR PORE COMPLEX PROTEIN NUP214"/>
    <property type="match status" value="1"/>
</dbReference>
<evidence type="ECO:0000256" key="3">
    <source>
        <dbReference type="ARBA" id="ARBA00023242"/>
    </source>
</evidence>
<dbReference type="EMBL" id="VVIM01000006">
    <property type="protein sequence ID" value="KAB0797688.1"/>
    <property type="molecule type" value="Genomic_DNA"/>
</dbReference>
<feature type="region of interest" description="Disordered" evidence="4">
    <location>
        <begin position="873"/>
        <end position="898"/>
    </location>
</feature>
<feature type="region of interest" description="Disordered" evidence="4">
    <location>
        <begin position="1663"/>
        <end position="1686"/>
    </location>
</feature>
<evidence type="ECO:0000259" key="5">
    <source>
        <dbReference type="Pfam" id="PF16755"/>
    </source>
</evidence>
<dbReference type="SUPFAM" id="SSF117289">
    <property type="entry name" value="Nucleoporin domain"/>
    <property type="match status" value="1"/>
</dbReference>
<dbReference type="OrthoDB" id="248320at2759"/>
<reference evidence="7 8" key="2">
    <citation type="journal article" date="2018" name="Elife">
        <title>Firefly genomes illuminate parallel origins of bioluminescence in beetles.</title>
        <authorList>
            <person name="Fallon T.R."/>
            <person name="Lower S.E."/>
            <person name="Chang C.H."/>
            <person name="Bessho-Uehara M."/>
            <person name="Martin G.J."/>
            <person name="Bewick A.J."/>
            <person name="Behringer M."/>
            <person name="Debat H.J."/>
            <person name="Wong I."/>
            <person name="Day J.C."/>
            <person name="Suvorov A."/>
            <person name="Silva C.J."/>
            <person name="Stanger-Hall K.F."/>
            <person name="Hall D.W."/>
            <person name="Schmitz R.J."/>
            <person name="Nelson D.R."/>
            <person name="Lewis S.M."/>
            <person name="Shigenobu S."/>
            <person name="Bybee S.M."/>
            <person name="Larracuente A.M."/>
            <person name="Oba Y."/>
            <person name="Weng J.K."/>
        </authorList>
    </citation>
    <scope>NUCLEOTIDE SEQUENCE [LARGE SCALE GENOMIC DNA]</scope>
    <source>
        <strain evidence="7">1611_PpyrPB1</strain>
        <tissue evidence="7">Whole body</tissue>
    </source>
</reference>
<evidence type="ECO:0000313" key="8">
    <source>
        <dbReference type="Proteomes" id="UP000327044"/>
    </source>
</evidence>
<evidence type="ECO:0000313" key="7">
    <source>
        <dbReference type="EMBL" id="KAB0797688.1"/>
    </source>
</evidence>
<feature type="compositionally biased region" description="Polar residues" evidence="4">
    <location>
        <begin position="1456"/>
        <end position="1485"/>
    </location>
</feature>
<name>A0A1Y1KZ36_PHOPY</name>
<dbReference type="InParanoid" id="A0A1Y1KZ36"/>
<evidence type="ECO:0000313" key="6">
    <source>
        <dbReference type="EMBL" id="JAV65798.1"/>
    </source>
</evidence>
<dbReference type="GO" id="GO:0006405">
    <property type="term" value="P:RNA export from nucleus"/>
    <property type="evidence" value="ECO:0007669"/>
    <property type="project" value="TreeGrafter"/>
</dbReference>
<comment type="subcellular location">
    <subcellularLocation>
        <location evidence="1">Nucleus</location>
    </subcellularLocation>
</comment>
<sequence>MAKQAPNPIDVQDFQFKLHCRLNVFTNADNAAFNTPCHLLANSSRFGLIFVGTSSPNFQVIQISAIEKSLQKEVELNEYPRRIITLPSPPKHLSINCDSTKLAVVVEKNGSPFALIYETASFMKQTAVITQEIRLSTTPGVCVTQSMWNPTIPNIFTACKSDGTVGLYELKETGLEIKELPAESQALCICWSPKGKQLAVGSCLGKITQYKPDLKAMKSVNPPPSDGPLAVIAVEWISSFQFIALYKVAGSETCALFVVDAPKVGDVVFTNYEDICYSNGNIRPVQFYTIHQSVWNILLVASSNSMEVGVLGSEKEQWTQWILSDVARAELPLSANKQETLPIGLVLDTSPVDPIIWGEHSLPPAPFLFLLSHYGVLCCFRMINIKSGVSSICQAPESFADNSGLSLFTKAANPVNLKVEAPKQSMPLPSANVQPIIKSTAPSLFKDASSLIAQPLFKDATLPPPPLFKNDSVTTAAFLSKPTLTPAPIISVPQPSIPSTPASKFSTIKPSAPPTSSSETSNTQVSETKALPEETDLLVSKLIREECEILEKELQTLLSKGHSLKIQLGTDSEAVQLVQNADSMQNFLKEVVENSTVQAAEVHSLKQALIQTWAWYEDARSRYTLSQEATLEALLRVEQLDPVSQRRLSNIQYLTYYLESQLIQANRVLDEQWENFQDSCKKTCKLKIPTIETIYQTMVRQNAIHQKQKYVLKDIANRIRTQRRKANGQPLFVSLNHVDQLERDLLQLQLDPQNIMHAQYERVLETQRKLTGNKVRKLGRLLLERDITHISVNKPQLSNTSLQTLLNSSAQIKHKEETTILGADLSPIPTNKWTSPTPQNTNVVQSTPKIVPLTEKKKDEEQKEISPKILIEPSRVSKEDSTTKAVGANSTEPSKPMQSFNFQFSSNTSAVVTSNVPSSTFTFTKPTATAQSKSDTNATSLFQFTPSTTSVMPQFSFSSTSSLPSMSSSTKPFFSSVPSSTTAVESKPLTTTVSSAFVPTTQLSFSFTAKSEAPSLGTNTVKPSPTFNFSAPITGTALSISKVTSPKTPTATTSSATLFKFSSPKTTTVTNTTTGGAIFNFKSPISISAIPTPAAVTVTPVSATAKLPAEPAVSTSAFSFASVTSAPNSVFTFKPSVSQPPAFEFSNVSSDAVKAVTNAQVSLTKATTTTSTSAVTTSVKSIFTPVMTTTADTTTGKEDVAVAVASSSSIFSSITTTASKTTAPTIFGNATVAITTTPSNLFATTVTPATNVTITPTFSSVTTTSSETAAPTSSAPSFPLTAVTESLYGTAVSSTSSVFTPPAFNAAFTQPQATQSSIFAQPTTTVASSPMFGEVATTTTGVFAPQQSGSVFDKPAFGSAPTFGAPAATTTNIFGTPAPSASVFGSNTSIFGNSTTPSTGFAQPSSTFSFSAAAANIPNSDTKFGFSKPAFSFGNTAQGAEGGPFSFNSLNVGAPSTTASTSPMNSAFGQPSNANPFAKNVSQEQKPFGGGSLFGSSPSATSSSIFGGGASAPGGGMFGSPSQPAFGSTPAFGGGAAFGQSPTFGQSNFGSSFGSPQPSSGMFSGGGTQSVAQTGFGAFSQTPQKSTGFGGAPVFGGSPSAGFGAPASFGGAASSFGTPPGAFGGKIFGEAPTTGGAFAGTGQQQNSTFANLASQSTVGFGSLAQQSQPLQNQSPFSNSSSFSTWR</sequence>
<accession>A0A1Y1KZ36</accession>
<feature type="compositionally biased region" description="Low complexity" evidence="4">
    <location>
        <begin position="1544"/>
        <end position="1562"/>
    </location>
</feature>
<dbReference type="InterPro" id="IPR026054">
    <property type="entry name" value="Nucleoporin"/>
</dbReference>
<feature type="region of interest" description="Disordered" evidence="4">
    <location>
        <begin position="489"/>
        <end position="530"/>
    </location>
</feature>
<dbReference type="GO" id="GO:0017056">
    <property type="term" value="F:structural constituent of nuclear pore"/>
    <property type="evidence" value="ECO:0007669"/>
    <property type="project" value="TreeGrafter"/>
</dbReference>
<organism evidence="6">
    <name type="scientific">Photinus pyralis</name>
    <name type="common">Common eastern firefly</name>
    <name type="synonym">Lampyris pyralis</name>
    <dbReference type="NCBI Taxonomy" id="7054"/>
    <lineage>
        <taxon>Eukaryota</taxon>
        <taxon>Metazoa</taxon>
        <taxon>Ecdysozoa</taxon>
        <taxon>Arthropoda</taxon>
        <taxon>Hexapoda</taxon>
        <taxon>Insecta</taxon>
        <taxon>Pterygota</taxon>
        <taxon>Neoptera</taxon>
        <taxon>Endopterygota</taxon>
        <taxon>Coleoptera</taxon>
        <taxon>Polyphaga</taxon>
        <taxon>Elateriformia</taxon>
        <taxon>Elateroidea</taxon>
        <taxon>Lampyridae</taxon>
        <taxon>Lampyrinae</taxon>
        <taxon>Photinus</taxon>
    </lineage>
</organism>
<gene>
    <name evidence="7" type="ORF">PPYR_08681</name>
</gene>
<reference evidence="7" key="3">
    <citation type="submission" date="2019-08" db="EMBL/GenBank/DDBJ databases">
        <authorList>
            <consortium name="Photinus pyralis genome working group"/>
            <person name="Fallon T.R."/>
            <person name="Sander Lower S.E."/>
            <person name="Weng J.-K."/>
        </authorList>
    </citation>
    <scope>NUCLEOTIDE SEQUENCE</scope>
    <source>
        <strain evidence="7">1611_PpyrPB1</strain>
        <tissue evidence="7">Whole body</tissue>
    </source>
</reference>
<keyword evidence="8" id="KW-1185">Reference proteome</keyword>
<feature type="region of interest" description="Disordered" evidence="4">
    <location>
        <begin position="1456"/>
        <end position="1500"/>
    </location>
</feature>
<dbReference type="GO" id="GO:0005643">
    <property type="term" value="C:nuclear pore"/>
    <property type="evidence" value="ECO:0007669"/>
    <property type="project" value="TreeGrafter"/>
</dbReference>
<dbReference type="FunCoup" id="A0A1Y1KZ36">
    <property type="interactions" value="1648"/>
</dbReference>
<dbReference type="InterPro" id="IPR015943">
    <property type="entry name" value="WD40/YVTN_repeat-like_dom_sf"/>
</dbReference>
<proteinExistence type="predicted"/>
<keyword evidence="3" id="KW-0539">Nucleus</keyword>
<reference evidence="6" key="1">
    <citation type="journal article" date="2016" name="Sci. Rep.">
        <title>Molecular characterization of firefly nuptial gifts: a multi-omics approach sheds light on postcopulatory sexual selection.</title>
        <authorList>
            <person name="Al-Wathiqui N."/>
            <person name="Fallon T.R."/>
            <person name="South A."/>
            <person name="Weng J.K."/>
            <person name="Lewis S.M."/>
        </authorList>
    </citation>
    <scope>NUCLEOTIDE SEQUENCE</scope>
</reference>
<feature type="domain" description="Nucleoporin Nup159/Nup146 N-terminal" evidence="5">
    <location>
        <begin position="40"/>
        <end position="377"/>
    </location>
</feature>
<feature type="region of interest" description="Disordered" evidence="4">
    <location>
        <begin position="1514"/>
        <end position="1568"/>
    </location>
</feature>
<dbReference type="Proteomes" id="UP000327044">
    <property type="component" value="Unassembled WGS sequence"/>
</dbReference>
<feature type="compositionally biased region" description="Polar residues" evidence="4">
    <location>
        <begin position="888"/>
        <end position="897"/>
    </location>
</feature>
<evidence type="ECO:0000256" key="4">
    <source>
        <dbReference type="SAM" id="MobiDB-lite"/>
    </source>
</evidence>
<dbReference type="EMBL" id="GEZM01071447">
    <property type="protein sequence ID" value="JAV65798.1"/>
    <property type="molecule type" value="Transcribed_RNA"/>
</dbReference>
<dbReference type="PANTHER" id="PTHR23193">
    <property type="entry name" value="NUCLEAR PORE COMPLEX PROTEIN NUP"/>
    <property type="match status" value="1"/>
</dbReference>
<dbReference type="Pfam" id="PF16755">
    <property type="entry name" value="Beta-prop_NUP159_NUP214"/>
    <property type="match status" value="1"/>
</dbReference>
<evidence type="ECO:0000256" key="2">
    <source>
        <dbReference type="ARBA" id="ARBA00022448"/>
    </source>
</evidence>
<dbReference type="Gene3D" id="2.130.10.10">
    <property type="entry name" value="YVTN repeat-like/Quinoprotein amine dehydrogenase"/>
    <property type="match status" value="1"/>
</dbReference>